<reference evidence="10 12" key="1">
    <citation type="submission" date="2016-02" db="EMBL/GenBank/DDBJ databases">
        <authorList>
            <person name="Strepis N."/>
        </authorList>
    </citation>
    <scope>NUCLEOTIDE SEQUENCE [LARGE SCALE GENOMIC DNA]</scope>
    <source>
        <strain evidence="10">Trichococcus flocculiformis</strain>
    </source>
</reference>
<dbReference type="PANTHER" id="PTHR10229">
    <property type="entry name" value="GTP-BINDING PROTEIN HFLX"/>
    <property type="match status" value="1"/>
</dbReference>
<dbReference type="GO" id="GO:0003924">
    <property type="term" value="F:GTPase activity"/>
    <property type="evidence" value="ECO:0007669"/>
    <property type="project" value="UniProtKB-UniRule"/>
</dbReference>
<dbReference type="EMBL" id="FOQC01000003">
    <property type="protein sequence ID" value="SFH56039.1"/>
    <property type="molecule type" value="Genomic_DNA"/>
</dbReference>
<dbReference type="Gene3D" id="3.40.50.11060">
    <property type="entry name" value="GTPase HflX, N-terminal domain"/>
    <property type="match status" value="1"/>
</dbReference>
<evidence type="ECO:0000256" key="4">
    <source>
        <dbReference type="ARBA" id="ARBA00022842"/>
    </source>
</evidence>
<evidence type="ECO:0000256" key="8">
    <source>
        <dbReference type="PIRSR" id="PIRSR006809-2"/>
    </source>
</evidence>
<proteinExistence type="inferred from homology"/>
<comment type="function">
    <text evidence="6">GTPase that associates with the 50S ribosomal subunit and may have a role during protein synthesis or ribosome biogenesis.</text>
</comment>
<dbReference type="GO" id="GO:0005737">
    <property type="term" value="C:cytoplasm"/>
    <property type="evidence" value="ECO:0007669"/>
    <property type="project" value="UniProtKB-SubCell"/>
</dbReference>
<feature type="binding site" evidence="8">
    <location>
        <position position="243"/>
    </location>
    <ligand>
        <name>Mg(2+)</name>
        <dbReference type="ChEBI" id="CHEBI:18420"/>
    </ligand>
</feature>
<evidence type="ECO:0000256" key="7">
    <source>
        <dbReference type="PIRSR" id="PIRSR006809-1"/>
    </source>
</evidence>
<comment type="subcellular location">
    <subcellularLocation>
        <location evidence="6">Cytoplasm</location>
    </subcellularLocation>
    <text evidence="6">May associate with membranes.</text>
</comment>
<dbReference type="Proteomes" id="UP000195947">
    <property type="component" value="Unassembled WGS sequence"/>
</dbReference>
<dbReference type="InterPro" id="IPR032305">
    <property type="entry name" value="GTP-bd_M"/>
</dbReference>
<dbReference type="Proteomes" id="UP000199686">
    <property type="component" value="Unassembled WGS sequence"/>
</dbReference>
<organism evidence="11 13">
    <name type="scientific">Trichococcus flocculiformis</name>
    <dbReference type="NCBI Taxonomy" id="82803"/>
    <lineage>
        <taxon>Bacteria</taxon>
        <taxon>Bacillati</taxon>
        <taxon>Bacillota</taxon>
        <taxon>Bacilli</taxon>
        <taxon>Lactobacillales</taxon>
        <taxon>Carnobacteriaceae</taxon>
        <taxon>Trichococcus</taxon>
    </lineage>
</organism>
<dbReference type="PRINTS" id="PR00326">
    <property type="entry name" value="GTP1OBG"/>
</dbReference>
<accession>A0AB38BFA8</accession>
<evidence type="ECO:0000256" key="5">
    <source>
        <dbReference type="ARBA" id="ARBA00023134"/>
    </source>
</evidence>
<evidence type="ECO:0000256" key="3">
    <source>
        <dbReference type="ARBA" id="ARBA00022741"/>
    </source>
</evidence>
<dbReference type="GO" id="GO:0005525">
    <property type="term" value="F:GTP binding"/>
    <property type="evidence" value="ECO:0007669"/>
    <property type="project" value="UniProtKB-UniRule"/>
</dbReference>
<dbReference type="InterPro" id="IPR006073">
    <property type="entry name" value="GTP-bd"/>
</dbReference>
<evidence type="ECO:0000256" key="2">
    <source>
        <dbReference type="ARBA" id="ARBA00022723"/>
    </source>
</evidence>
<dbReference type="InterPro" id="IPR042108">
    <property type="entry name" value="GTPase_HflX_N_sf"/>
</dbReference>
<evidence type="ECO:0000256" key="1">
    <source>
        <dbReference type="ARBA" id="ARBA00022490"/>
    </source>
</evidence>
<evidence type="ECO:0000259" key="9">
    <source>
        <dbReference type="PROSITE" id="PS51705"/>
    </source>
</evidence>
<dbReference type="AlphaFoldDB" id="A0AB38BFA8"/>
<reference evidence="11 13" key="2">
    <citation type="submission" date="2016-10" db="EMBL/GenBank/DDBJ databases">
        <authorList>
            <person name="Varghese N."/>
            <person name="Submissions S."/>
        </authorList>
    </citation>
    <scope>NUCLEOTIDE SEQUENCE [LARGE SCALE GENOMIC DNA]</scope>
    <source>
        <strain evidence="11 13">DSM 2094</strain>
    </source>
</reference>
<sequence>MDDKERIKKVGNSMENTKEKVILVNVQTNQTDEAFEYELRELAELTETALGEVVGVLTQKRERKDSRTVIGKGKVEELVNLCAELEADTVIFQQELSSKQVRNIQETVDCKVIDRVQLILDIFAMRARSKEGKLQVALAQLSYLLPRLMGQGVNLSRLGGGIGTRGPGETKLETDRRHIHSQMQEIKKTLEETELHRQRAREKRHASEVFQIGLIGYTNAGKSTIINRLTDAATLEEDKLFATLDPLTRKLTLPNQFQATITDTVGFIQDLPTQLIHAFHSTLEESRNMDVFLHVVDASTSFIDQHEKTVLALLKDLDMDKTPMLTIYNKRDLASPDFQPRLFPNIVISALEDDDINRLKDFIWDEIAKMLVPYTKDIDASGPEARTMNKMQQETFVESIEYIEETNAYRLRGYAKTNSKWLGDKVTDASEE</sequence>
<feature type="binding site" evidence="7">
    <location>
        <begin position="329"/>
        <end position="332"/>
    </location>
    <ligand>
        <name>GTP</name>
        <dbReference type="ChEBI" id="CHEBI:37565"/>
    </ligand>
</feature>
<feature type="binding site" evidence="7">
    <location>
        <begin position="263"/>
        <end position="266"/>
    </location>
    <ligand>
        <name>GTP</name>
        <dbReference type="ChEBI" id="CHEBI:37565"/>
    </ligand>
</feature>
<dbReference type="Pfam" id="PF13167">
    <property type="entry name" value="GTP-bdg_N"/>
    <property type="match status" value="1"/>
</dbReference>
<dbReference type="PANTHER" id="PTHR10229:SF0">
    <property type="entry name" value="GTP-BINDING PROTEIN 6-RELATED"/>
    <property type="match status" value="1"/>
</dbReference>
<evidence type="ECO:0000313" key="10">
    <source>
        <dbReference type="EMBL" id="CZQ82698.1"/>
    </source>
</evidence>
<dbReference type="GO" id="GO:0043022">
    <property type="term" value="F:ribosome binding"/>
    <property type="evidence" value="ECO:0007669"/>
    <property type="project" value="TreeGrafter"/>
</dbReference>
<feature type="binding site" evidence="7">
    <location>
        <begin position="349"/>
        <end position="351"/>
    </location>
    <ligand>
        <name>GTP</name>
        <dbReference type="ChEBI" id="CHEBI:37565"/>
    </ligand>
</feature>
<feature type="binding site" evidence="7">
    <location>
        <begin position="241"/>
        <end position="245"/>
    </location>
    <ligand>
        <name>GTP</name>
        <dbReference type="ChEBI" id="CHEBI:37565"/>
    </ligand>
</feature>
<evidence type="ECO:0000313" key="13">
    <source>
        <dbReference type="Proteomes" id="UP000199686"/>
    </source>
</evidence>
<dbReference type="Pfam" id="PF01926">
    <property type="entry name" value="MMR_HSR1"/>
    <property type="match status" value="1"/>
</dbReference>
<dbReference type="PROSITE" id="PS51705">
    <property type="entry name" value="G_HFLX"/>
    <property type="match status" value="1"/>
</dbReference>
<dbReference type="HAMAP" id="MF_00900">
    <property type="entry name" value="GTPase_HflX"/>
    <property type="match status" value="1"/>
</dbReference>
<dbReference type="Pfam" id="PF16360">
    <property type="entry name" value="GTP-bdg_M"/>
    <property type="match status" value="1"/>
</dbReference>
<dbReference type="Gene3D" id="3.40.50.300">
    <property type="entry name" value="P-loop containing nucleotide triphosphate hydrolases"/>
    <property type="match status" value="1"/>
</dbReference>
<dbReference type="PIRSF" id="PIRSF006809">
    <property type="entry name" value="GTP-binding_hflX_prd"/>
    <property type="match status" value="1"/>
</dbReference>
<feature type="binding site" evidence="8">
    <location>
        <position position="223"/>
    </location>
    <ligand>
        <name>Mg(2+)</name>
        <dbReference type="ChEBI" id="CHEBI:18420"/>
    </ligand>
</feature>
<comment type="cofactor">
    <cofactor evidence="8">
        <name>Mg(2+)</name>
        <dbReference type="ChEBI" id="CHEBI:18420"/>
    </cofactor>
</comment>
<dbReference type="InterPro" id="IPR030394">
    <property type="entry name" value="G_HFLX_dom"/>
</dbReference>
<feature type="binding site" evidence="7">
    <location>
        <begin position="216"/>
        <end position="223"/>
    </location>
    <ligand>
        <name>GTP</name>
        <dbReference type="ChEBI" id="CHEBI:37565"/>
    </ligand>
</feature>
<keyword evidence="4 8" id="KW-0460">Magnesium</keyword>
<dbReference type="FunFam" id="3.40.50.11060:FF:000001">
    <property type="entry name" value="GTPase HflX"/>
    <property type="match status" value="1"/>
</dbReference>
<keyword evidence="3 6" id="KW-0547">Nucleotide-binding</keyword>
<dbReference type="CDD" id="cd01878">
    <property type="entry name" value="HflX"/>
    <property type="match status" value="1"/>
</dbReference>
<dbReference type="InterPro" id="IPR027417">
    <property type="entry name" value="P-loop_NTPase"/>
</dbReference>
<evidence type="ECO:0000313" key="12">
    <source>
        <dbReference type="Proteomes" id="UP000195947"/>
    </source>
</evidence>
<comment type="subunit">
    <text evidence="6">Monomer. Associates with the 50S ribosomal subunit.</text>
</comment>
<dbReference type="EMBL" id="FJMZ01000002">
    <property type="protein sequence ID" value="CZQ82698.1"/>
    <property type="molecule type" value="Genomic_DNA"/>
</dbReference>
<evidence type="ECO:0000256" key="6">
    <source>
        <dbReference type="HAMAP-Rule" id="MF_00900"/>
    </source>
</evidence>
<dbReference type="InterPro" id="IPR025121">
    <property type="entry name" value="GTPase_HflX_N"/>
</dbReference>
<name>A0AB38BFA8_9LACT</name>
<dbReference type="NCBIfam" id="TIGR03156">
    <property type="entry name" value="GTP_HflX"/>
    <property type="match status" value="1"/>
</dbReference>
<dbReference type="InterPro" id="IPR016496">
    <property type="entry name" value="GTPase_HflX"/>
</dbReference>
<keyword evidence="2 8" id="KW-0479">Metal-binding</keyword>
<dbReference type="GO" id="GO:0046872">
    <property type="term" value="F:metal ion binding"/>
    <property type="evidence" value="ECO:0007669"/>
    <property type="project" value="UniProtKB-KW"/>
</dbReference>
<comment type="caution">
    <text evidence="11">The sequence shown here is derived from an EMBL/GenBank/DDBJ whole genome shotgun (WGS) entry which is preliminary data.</text>
</comment>
<feature type="domain" description="Hflx-type G" evidence="9">
    <location>
        <begin position="210"/>
        <end position="371"/>
    </location>
</feature>
<gene>
    <name evidence="6" type="primary">hflX</name>
    <name evidence="11" type="ORF">SAMN04488507_1003149</name>
    <name evidence="10" type="ORF">TFLO_332</name>
</gene>
<keyword evidence="1 6" id="KW-0963">Cytoplasm</keyword>
<dbReference type="Gene3D" id="6.10.250.2860">
    <property type="match status" value="1"/>
</dbReference>
<protein>
    <recommendedName>
        <fullName evidence="6">GTPase HflX</fullName>
    </recommendedName>
    <alternativeName>
        <fullName evidence="6">GTP-binding protein HflX</fullName>
    </alternativeName>
</protein>
<evidence type="ECO:0000313" key="11">
    <source>
        <dbReference type="EMBL" id="SFH56039.1"/>
    </source>
</evidence>
<comment type="similarity">
    <text evidence="6">Belongs to the TRAFAC class OBG-HflX-like GTPase superfamily. HflX GTPase family.</text>
</comment>
<keyword evidence="5 6" id="KW-0342">GTP-binding</keyword>
<dbReference type="SUPFAM" id="SSF52540">
    <property type="entry name" value="P-loop containing nucleoside triphosphate hydrolases"/>
    <property type="match status" value="1"/>
</dbReference>
<keyword evidence="12" id="KW-1185">Reference proteome</keyword>